<accession>A0A2U3LN63</accession>
<dbReference type="EMBL" id="OMOF01000623">
    <property type="protein sequence ID" value="SPF53363.1"/>
    <property type="molecule type" value="Genomic_DNA"/>
</dbReference>
<organism evidence="1 2">
    <name type="scientific">Candidatus Desulfosporosinus infrequens</name>
    <dbReference type="NCBI Taxonomy" id="2043169"/>
    <lineage>
        <taxon>Bacteria</taxon>
        <taxon>Bacillati</taxon>
        <taxon>Bacillota</taxon>
        <taxon>Clostridia</taxon>
        <taxon>Eubacteriales</taxon>
        <taxon>Desulfitobacteriaceae</taxon>
        <taxon>Desulfosporosinus</taxon>
    </lineage>
</organism>
<sequence>MKSPLKLWTSGNIMDDAPIRIIQLRDADKCTFNEALKDARNKSTIIDLEREYENWFNYLGTYRNSSEGASK</sequence>
<dbReference type="AlphaFoldDB" id="A0A2U3LN63"/>
<name>A0A2U3LN63_9FIRM</name>
<evidence type="ECO:0000313" key="1">
    <source>
        <dbReference type="EMBL" id="SPF53363.1"/>
    </source>
</evidence>
<protein>
    <submittedName>
        <fullName evidence="1">Uncharacterized protein</fullName>
    </submittedName>
</protein>
<proteinExistence type="predicted"/>
<gene>
    <name evidence="1" type="ORF">SBF1_660004</name>
</gene>
<dbReference type="Proteomes" id="UP000238916">
    <property type="component" value="Unassembled WGS sequence"/>
</dbReference>
<reference evidence="2" key="1">
    <citation type="submission" date="2018-02" db="EMBL/GenBank/DDBJ databases">
        <authorList>
            <person name="Hausmann B."/>
        </authorList>
    </citation>
    <scope>NUCLEOTIDE SEQUENCE [LARGE SCALE GENOMIC DNA]</scope>
    <source>
        <strain evidence="2">Peat soil MAG SbF1</strain>
    </source>
</reference>
<evidence type="ECO:0000313" key="2">
    <source>
        <dbReference type="Proteomes" id="UP000238916"/>
    </source>
</evidence>